<keyword evidence="2" id="KW-0812">Transmembrane</keyword>
<protein>
    <submittedName>
        <fullName evidence="3">Uncharacterized protein</fullName>
    </submittedName>
</protein>
<feature type="transmembrane region" description="Helical" evidence="2">
    <location>
        <begin position="25"/>
        <end position="44"/>
    </location>
</feature>
<dbReference type="EMBL" id="CP046640">
    <property type="protein sequence ID" value="QTL97586.1"/>
    <property type="molecule type" value="Genomic_DNA"/>
</dbReference>
<evidence type="ECO:0000256" key="2">
    <source>
        <dbReference type="SAM" id="Phobius"/>
    </source>
</evidence>
<proteinExistence type="predicted"/>
<feature type="region of interest" description="Disordered" evidence="1">
    <location>
        <begin position="1"/>
        <end position="20"/>
    </location>
</feature>
<gene>
    <name evidence="3" type="ORF">GM661_06110</name>
</gene>
<organism evidence="3 4">
    <name type="scientific">Iocasia fonsfrigidae</name>
    <dbReference type="NCBI Taxonomy" id="2682810"/>
    <lineage>
        <taxon>Bacteria</taxon>
        <taxon>Bacillati</taxon>
        <taxon>Bacillota</taxon>
        <taxon>Clostridia</taxon>
        <taxon>Halanaerobiales</taxon>
        <taxon>Halanaerobiaceae</taxon>
        <taxon>Iocasia</taxon>
    </lineage>
</organism>
<dbReference type="KEGG" id="ifn:GM661_06110"/>
<dbReference type="RefSeq" id="WP_230869210.1">
    <property type="nucleotide sequence ID" value="NZ_CP046640.1"/>
</dbReference>
<evidence type="ECO:0000313" key="4">
    <source>
        <dbReference type="Proteomes" id="UP000665020"/>
    </source>
</evidence>
<accession>A0A8A7K788</accession>
<dbReference type="AlphaFoldDB" id="A0A8A7K788"/>
<keyword evidence="2" id="KW-0472">Membrane</keyword>
<keyword evidence="2" id="KW-1133">Transmembrane helix</keyword>
<keyword evidence="4" id="KW-1185">Reference proteome</keyword>
<evidence type="ECO:0000256" key="1">
    <source>
        <dbReference type="SAM" id="MobiDB-lite"/>
    </source>
</evidence>
<dbReference type="Proteomes" id="UP000665020">
    <property type="component" value="Chromosome"/>
</dbReference>
<sequence length="79" mass="9350">MSGKNNNTRVSSRSKRKSRLSHKRWFWFICLSILILSAYIVPYVFLGDIARITASFLYWTLFAVLAIFFTIRIIKNWSD</sequence>
<evidence type="ECO:0000313" key="3">
    <source>
        <dbReference type="EMBL" id="QTL97586.1"/>
    </source>
</evidence>
<feature type="transmembrane region" description="Helical" evidence="2">
    <location>
        <begin position="56"/>
        <end position="74"/>
    </location>
</feature>
<name>A0A8A7K788_9FIRM</name>
<reference evidence="3" key="1">
    <citation type="submission" date="2019-12" db="EMBL/GenBank/DDBJ databases">
        <authorList>
            <person name="zhang j."/>
            <person name="sun C.M."/>
        </authorList>
    </citation>
    <scope>NUCLEOTIDE SEQUENCE</scope>
    <source>
        <strain evidence="3">NS-1</strain>
    </source>
</reference>